<gene>
    <name evidence="13" type="ORF">GCM10009799_41520</name>
</gene>
<keyword evidence="14" id="KW-1185">Reference proteome</keyword>
<comment type="similarity">
    <text evidence="2">Belongs to the glucose-1-phosphate thymidylyltransferase family.</text>
</comment>
<proteinExistence type="inferred from homology"/>
<keyword evidence="8" id="KW-0460">Magnesium</keyword>
<accession>A0ABP5EYB2</accession>
<name>A0ABP5EYB2_9ACTN</name>
<dbReference type="EMBL" id="BAAAPC010000020">
    <property type="protein sequence ID" value="GAA2009368.1"/>
    <property type="molecule type" value="Genomic_DNA"/>
</dbReference>
<keyword evidence="6" id="KW-0548">Nucleotidyltransferase</keyword>
<protein>
    <recommendedName>
        <fullName evidence="4">Glucose-1-phosphate thymidylyltransferase</fullName>
        <ecNumber evidence="3">2.7.7.24</ecNumber>
    </recommendedName>
    <alternativeName>
        <fullName evidence="10">dTDP-glucose pyrophosphorylase</fullName>
    </alternativeName>
    <alternativeName>
        <fullName evidence="9">dTDP-glucose synthase</fullName>
    </alternativeName>
</protein>
<evidence type="ECO:0000313" key="13">
    <source>
        <dbReference type="EMBL" id="GAA2009368.1"/>
    </source>
</evidence>
<dbReference type="InterPro" id="IPR005835">
    <property type="entry name" value="NTP_transferase_dom"/>
</dbReference>
<dbReference type="SUPFAM" id="SSF53448">
    <property type="entry name" value="Nucleotide-diphospho-sugar transferases"/>
    <property type="match status" value="1"/>
</dbReference>
<dbReference type="Gene3D" id="3.90.550.10">
    <property type="entry name" value="Spore Coat Polysaccharide Biosynthesis Protein SpsA, Chain A"/>
    <property type="match status" value="1"/>
</dbReference>
<sequence length="159" mass="17809">MGEADSGGRLLSIEEKPANPRSNRAITGLYFYDNDVVDISKNLRPSARGKLEITDVNRVYMERGTARLVDLGRGFAWPDTGTHESLMEAGQYVRVLEERQGVQIACVEEVALRKGYIDAESCYDLGAAIGKSDYGQYVMNIAEEFRQRPVDRRTELTQA</sequence>
<evidence type="ECO:0000256" key="5">
    <source>
        <dbReference type="ARBA" id="ARBA00022679"/>
    </source>
</evidence>
<dbReference type="Proteomes" id="UP001501585">
    <property type="component" value="Unassembled WGS sequence"/>
</dbReference>
<dbReference type="PANTHER" id="PTHR43532:SF1">
    <property type="entry name" value="GLUCOSE-1-PHOSPHATE THYMIDYLYLTRANSFERASE 1"/>
    <property type="match status" value="1"/>
</dbReference>
<evidence type="ECO:0000256" key="8">
    <source>
        <dbReference type="ARBA" id="ARBA00022842"/>
    </source>
</evidence>
<reference evidence="14" key="1">
    <citation type="journal article" date="2019" name="Int. J. Syst. Evol. Microbiol.">
        <title>The Global Catalogue of Microorganisms (GCM) 10K type strain sequencing project: providing services to taxonomists for standard genome sequencing and annotation.</title>
        <authorList>
            <consortium name="The Broad Institute Genomics Platform"/>
            <consortium name="The Broad Institute Genome Sequencing Center for Infectious Disease"/>
            <person name="Wu L."/>
            <person name="Ma J."/>
        </authorList>
    </citation>
    <scope>NUCLEOTIDE SEQUENCE [LARGE SCALE GENOMIC DNA]</scope>
    <source>
        <strain evidence="14">JCM 15313</strain>
    </source>
</reference>
<evidence type="ECO:0000256" key="10">
    <source>
        <dbReference type="ARBA" id="ARBA00032598"/>
    </source>
</evidence>
<evidence type="ECO:0000259" key="12">
    <source>
        <dbReference type="Pfam" id="PF00483"/>
    </source>
</evidence>
<dbReference type="Pfam" id="PF00483">
    <property type="entry name" value="NTP_transferase"/>
    <property type="match status" value="1"/>
</dbReference>
<evidence type="ECO:0000256" key="11">
    <source>
        <dbReference type="ARBA" id="ARBA00049336"/>
    </source>
</evidence>
<keyword evidence="5" id="KW-0808">Transferase</keyword>
<dbReference type="PANTHER" id="PTHR43532">
    <property type="entry name" value="GLUCOSE-1-PHOSPHATE THYMIDYLYLTRANSFERASE"/>
    <property type="match status" value="1"/>
</dbReference>
<evidence type="ECO:0000256" key="9">
    <source>
        <dbReference type="ARBA" id="ARBA00032492"/>
    </source>
</evidence>
<dbReference type="InterPro" id="IPR005907">
    <property type="entry name" value="G1P_thy_trans_s"/>
</dbReference>
<evidence type="ECO:0000313" key="14">
    <source>
        <dbReference type="Proteomes" id="UP001501585"/>
    </source>
</evidence>
<evidence type="ECO:0000256" key="1">
    <source>
        <dbReference type="ARBA" id="ARBA00001946"/>
    </source>
</evidence>
<evidence type="ECO:0000256" key="7">
    <source>
        <dbReference type="ARBA" id="ARBA00022723"/>
    </source>
</evidence>
<evidence type="ECO:0000256" key="6">
    <source>
        <dbReference type="ARBA" id="ARBA00022695"/>
    </source>
</evidence>
<comment type="cofactor">
    <cofactor evidence="1">
        <name>Mg(2+)</name>
        <dbReference type="ChEBI" id="CHEBI:18420"/>
    </cofactor>
</comment>
<comment type="catalytic activity">
    <reaction evidence="11">
        <text>dTTP + alpha-D-glucose 1-phosphate + H(+) = dTDP-alpha-D-glucose + diphosphate</text>
        <dbReference type="Rhea" id="RHEA:15225"/>
        <dbReference type="ChEBI" id="CHEBI:15378"/>
        <dbReference type="ChEBI" id="CHEBI:33019"/>
        <dbReference type="ChEBI" id="CHEBI:37568"/>
        <dbReference type="ChEBI" id="CHEBI:57477"/>
        <dbReference type="ChEBI" id="CHEBI:58601"/>
        <dbReference type="EC" id="2.7.7.24"/>
    </reaction>
</comment>
<feature type="domain" description="Nucleotidyl transferase" evidence="12">
    <location>
        <begin position="3"/>
        <end position="92"/>
    </location>
</feature>
<evidence type="ECO:0000256" key="2">
    <source>
        <dbReference type="ARBA" id="ARBA00010480"/>
    </source>
</evidence>
<dbReference type="EC" id="2.7.7.24" evidence="3"/>
<keyword evidence="7" id="KW-0479">Metal-binding</keyword>
<evidence type="ECO:0000256" key="4">
    <source>
        <dbReference type="ARBA" id="ARBA00017654"/>
    </source>
</evidence>
<dbReference type="InterPro" id="IPR029044">
    <property type="entry name" value="Nucleotide-diphossugar_trans"/>
</dbReference>
<organism evidence="13 14">
    <name type="scientific">Nocardiopsis rhodophaea</name>
    <dbReference type="NCBI Taxonomy" id="280238"/>
    <lineage>
        <taxon>Bacteria</taxon>
        <taxon>Bacillati</taxon>
        <taxon>Actinomycetota</taxon>
        <taxon>Actinomycetes</taxon>
        <taxon>Streptosporangiales</taxon>
        <taxon>Nocardiopsidaceae</taxon>
        <taxon>Nocardiopsis</taxon>
    </lineage>
</organism>
<evidence type="ECO:0000256" key="3">
    <source>
        <dbReference type="ARBA" id="ARBA00012461"/>
    </source>
</evidence>
<comment type="caution">
    <text evidence="13">The sequence shown here is derived from an EMBL/GenBank/DDBJ whole genome shotgun (WGS) entry which is preliminary data.</text>
</comment>